<evidence type="ECO:0000256" key="1">
    <source>
        <dbReference type="SAM" id="Phobius"/>
    </source>
</evidence>
<dbReference type="RefSeq" id="WP_073580274.1">
    <property type="nucleotide sequence ID" value="NZ_CBCSEA010000003.1"/>
</dbReference>
<dbReference type="OrthoDB" id="9845806at2"/>
<keyword evidence="1" id="KW-0472">Membrane</keyword>
<feature type="transmembrane region" description="Helical" evidence="1">
    <location>
        <begin position="68"/>
        <end position="90"/>
    </location>
</feature>
<sequence>MQITKDFNLEEITEWITDYLFFLVKPGKYIQKTLEKSKEEILRQYLFYFIVYCASFIFLTPTNSFTDWIKPGILNLYGLIPSVFIIILSTRIATKGNYSTKIILFVLTYILLILPLSILPYAMYLNFENYAYKFFSGIFSALATIYLLISIGFAIENNRKLAIKISVVNYLVFNILYFLLNLASFDVTSSSSFDDYDPIYQEYAELVKPIKNPGVVPTGRIIMKSDTGKFTTAFTTQDIVTDKKGTGSTDGNEIYKKNITEQIQRLKEIKDKVMFRRNRENIIEWIEYLELIKSEVDFKPTDEYLEKKFVKKIKIDSLNGYSAYLAGIDSSNFFLHQYSLKKYNNDMIENHQISSDINYVGQIPIFFIGKILDYYVGDKLMKRGEPKVYKEVFNPIQ</sequence>
<feature type="transmembrane region" description="Helical" evidence="1">
    <location>
        <begin position="130"/>
        <end position="149"/>
    </location>
</feature>
<organism evidence="2 3">
    <name type="scientific">Flavobacterium cucumis</name>
    <dbReference type="NCBI Taxonomy" id="416016"/>
    <lineage>
        <taxon>Bacteria</taxon>
        <taxon>Pseudomonadati</taxon>
        <taxon>Bacteroidota</taxon>
        <taxon>Flavobacteriia</taxon>
        <taxon>Flavobacteriales</taxon>
        <taxon>Flavobacteriaceae</taxon>
        <taxon>Flavobacterium</taxon>
    </lineage>
</organism>
<dbReference type="EMBL" id="FRYK01000001">
    <property type="protein sequence ID" value="SHO71719.1"/>
    <property type="molecule type" value="Genomic_DNA"/>
</dbReference>
<keyword evidence="3" id="KW-1185">Reference proteome</keyword>
<feature type="transmembrane region" description="Helical" evidence="1">
    <location>
        <begin position="161"/>
        <end position="180"/>
    </location>
</feature>
<name>A0A1M7ZS57_9FLAO</name>
<evidence type="ECO:0000313" key="3">
    <source>
        <dbReference type="Proteomes" id="UP000184611"/>
    </source>
</evidence>
<keyword evidence="1" id="KW-1133">Transmembrane helix</keyword>
<evidence type="ECO:0000313" key="2">
    <source>
        <dbReference type="EMBL" id="SHO71719.1"/>
    </source>
</evidence>
<dbReference type="Proteomes" id="UP000184611">
    <property type="component" value="Unassembled WGS sequence"/>
</dbReference>
<dbReference type="AlphaFoldDB" id="A0A1M7ZS57"/>
<reference evidence="3" key="1">
    <citation type="submission" date="2016-12" db="EMBL/GenBank/DDBJ databases">
        <authorList>
            <person name="Varghese N."/>
            <person name="Submissions S."/>
        </authorList>
    </citation>
    <scope>NUCLEOTIDE SEQUENCE [LARGE SCALE GENOMIC DNA]</scope>
    <source>
        <strain evidence="3">DSM 18830</strain>
    </source>
</reference>
<protein>
    <recommendedName>
        <fullName evidence="4">Yip1 domain-containing protein</fullName>
    </recommendedName>
</protein>
<accession>A0A1M7ZS57</accession>
<proteinExistence type="predicted"/>
<feature type="transmembrane region" description="Helical" evidence="1">
    <location>
        <begin position="102"/>
        <end position="124"/>
    </location>
</feature>
<feature type="transmembrane region" description="Helical" evidence="1">
    <location>
        <begin position="45"/>
        <end position="62"/>
    </location>
</feature>
<keyword evidence="1" id="KW-0812">Transmembrane</keyword>
<gene>
    <name evidence="2" type="ORF">SAMN05443547_0029</name>
</gene>
<evidence type="ECO:0008006" key="4">
    <source>
        <dbReference type="Google" id="ProtNLM"/>
    </source>
</evidence>